<name>A0A9D1LPZ3_9FIRM</name>
<dbReference type="InterPro" id="IPR020288">
    <property type="entry name" value="Sheath_initiator"/>
</dbReference>
<protein>
    <submittedName>
        <fullName evidence="1">DUF2634 domain-containing protein</fullName>
    </submittedName>
</protein>
<evidence type="ECO:0000313" key="2">
    <source>
        <dbReference type="Proteomes" id="UP000824123"/>
    </source>
</evidence>
<dbReference type="Proteomes" id="UP000824123">
    <property type="component" value="Unassembled WGS sequence"/>
</dbReference>
<gene>
    <name evidence="1" type="ORF">IAC59_01160</name>
</gene>
<sequence>MAGTRFDIPLESVGGSAGAVWGISPSFDYEVGDIALDGAGRVVMADAREAWLMWCVKAVLTEKGACLAYSDNIGTSMNWALEQTERAAQQEALINAITDALRADPSRRTLSVGDFSFTWSADSVCISFTLLGADGYQGQVSANVDALV</sequence>
<organism evidence="1 2">
    <name type="scientific">Candidatus Fimadaptatus faecigallinarum</name>
    <dbReference type="NCBI Taxonomy" id="2840814"/>
    <lineage>
        <taxon>Bacteria</taxon>
        <taxon>Bacillati</taxon>
        <taxon>Bacillota</taxon>
        <taxon>Clostridia</taxon>
        <taxon>Eubacteriales</taxon>
        <taxon>Candidatus Fimadaptatus</taxon>
    </lineage>
</organism>
<comment type="caution">
    <text evidence="1">The sequence shown here is derived from an EMBL/GenBank/DDBJ whole genome shotgun (WGS) entry which is preliminary data.</text>
</comment>
<reference evidence="1" key="1">
    <citation type="submission" date="2020-10" db="EMBL/GenBank/DDBJ databases">
        <authorList>
            <person name="Gilroy R."/>
        </authorList>
    </citation>
    <scope>NUCLEOTIDE SEQUENCE</scope>
    <source>
        <strain evidence="1">ChiSxjej2B14-8506</strain>
    </source>
</reference>
<dbReference type="EMBL" id="DVNK01000008">
    <property type="protein sequence ID" value="HIU45851.1"/>
    <property type="molecule type" value="Genomic_DNA"/>
</dbReference>
<dbReference type="Pfam" id="PF10934">
    <property type="entry name" value="Sheath_initiator"/>
    <property type="match status" value="1"/>
</dbReference>
<dbReference type="AlphaFoldDB" id="A0A9D1LPZ3"/>
<evidence type="ECO:0000313" key="1">
    <source>
        <dbReference type="EMBL" id="HIU45851.1"/>
    </source>
</evidence>
<accession>A0A9D1LPZ3</accession>
<reference evidence="1" key="2">
    <citation type="journal article" date="2021" name="PeerJ">
        <title>Extensive microbial diversity within the chicken gut microbiome revealed by metagenomics and culture.</title>
        <authorList>
            <person name="Gilroy R."/>
            <person name="Ravi A."/>
            <person name="Getino M."/>
            <person name="Pursley I."/>
            <person name="Horton D.L."/>
            <person name="Alikhan N.F."/>
            <person name="Baker D."/>
            <person name="Gharbi K."/>
            <person name="Hall N."/>
            <person name="Watson M."/>
            <person name="Adriaenssens E.M."/>
            <person name="Foster-Nyarko E."/>
            <person name="Jarju S."/>
            <person name="Secka A."/>
            <person name="Antonio M."/>
            <person name="Oren A."/>
            <person name="Chaudhuri R.R."/>
            <person name="La Ragione R."/>
            <person name="Hildebrand F."/>
            <person name="Pallen M.J."/>
        </authorList>
    </citation>
    <scope>NUCLEOTIDE SEQUENCE</scope>
    <source>
        <strain evidence="1">ChiSxjej2B14-8506</strain>
    </source>
</reference>
<proteinExistence type="predicted"/>